<evidence type="ECO:0000313" key="1">
    <source>
        <dbReference type="EMBL" id="GIY09323.1"/>
    </source>
</evidence>
<reference evidence="1 2" key="1">
    <citation type="submission" date="2021-06" db="EMBL/GenBank/DDBJ databases">
        <title>Caerostris darwini draft genome.</title>
        <authorList>
            <person name="Kono N."/>
            <person name="Arakawa K."/>
        </authorList>
    </citation>
    <scope>NUCLEOTIDE SEQUENCE [LARGE SCALE GENOMIC DNA]</scope>
</reference>
<dbReference type="EMBL" id="BPLQ01004608">
    <property type="protein sequence ID" value="GIY09323.1"/>
    <property type="molecule type" value="Genomic_DNA"/>
</dbReference>
<evidence type="ECO:0000313" key="2">
    <source>
        <dbReference type="Proteomes" id="UP001054837"/>
    </source>
</evidence>
<keyword evidence="2" id="KW-1185">Reference proteome</keyword>
<dbReference type="Proteomes" id="UP001054837">
    <property type="component" value="Unassembled WGS sequence"/>
</dbReference>
<name>A0AAV4QGX6_9ARAC</name>
<dbReference type="AlphaFoldDB" id="A0AAV4QGX6"/>
<protein>
    <submittedName>
        <fullName evidence="1">Uncharacterized protein</fullName>
    </submittedName>
</protein>
<gene>
    <name evidence="1" type="ORF">CDAR_276021</name>
</gene>
<sequence>MCATSETQFGYSCMPGLATSLGSGVYALIAVAAHDHSGPSVVLSILMAAVTSCLGVESIENSTSINWPEKTSSLITSLLKTPKSKAPKKITYLPKAE</sequence>
<accession>A0AAV4QGX6</accession>
<comment type="caution">
    <text evidence="1">The sequence shown here is derived from an EMBL/GenBank/DDBJ whole genome shotgun (WGS) entry which is preliminary data.</text>
</comment>
<organism evidence="1 2">
    <name type="scientific">Caerostris darwini</name>
    <dbReference type="NCBI Taxonomy" id="1538125"/>
    <lineage>
        <taxon>Eukaryota</taxon>
        <taxon>Metazoa</taxon>
        <taxon>Ecdysozoa</taxon>
        <taxon>Arthropoda</taxon>
        <taxon>Chelicerata</taxon>
        <taxon>Arachnida</taxon>
        <taxon>Araneae</taxon>
        <taxon>Araneomorphae</taxon>
        <taxon>Entelegynae</taxon>
        <taxon>Araneoidea</taxon>
        <taxon>Araneidae</taxon>
        <taxon>Caerostris</taxon>
    </lineage>
</organism>
<proteinExistence type="predicted"/>